<dbReference type="EMBL" id="BNEC01000005">
    <property type="protein sequence ID" value="GHI69236.1"/>
    <property type="molecule type" value="Genomic_DNA"/>
</dbReference>
<feature type="transmembrane region" description="Helical" evidence="1">
    <location>
        <begin position="82"/>
        <end position="107"/>
    </location>
</feature>
<organism evidence="2 3">
    <name type="scientific">Streptomyces nojiriensis</name>
    <dbReference type="NCBI Taxonomy" id="66374"/>
    <lineage>
        <taxon>Bacteria</taxon>
        <taxon>Bacillati</taxon>
        <taxon>Actinomycetota</taxon>
        <taxon>Actinomycetes</taxon>
        <taxon>Kitasatosporales</taxon>
        <taxon>Streptomycetaceae</taxon>
        <taxon>Streptomyces</taxon>
    </lineage>
</organism>
<keyword evidence="3" id="KW-1185">Reference proteome</keyword>
<feature type="transmembrane region" description="Helical" evidence="1">
    <location>
        <begin position="135"/>
        <end position="156"/>
    </location>
</feature>
<evidence type="ECO:0000313" key="2">
    <source>
        <dbReference type="EMBL" id="GHI69236.1"/>
    </source>
</evidence>
<feature type="transmembrane region" description="Helical" evidence="1">
    <location>
        <begin position="12"/>
        <end position="38"/>
    </location>
</feature>
<keyword evidence="1" id="KW-0812">Transmembrane</keyword>
<keyword evidence="1" id="KW-1133">Transmembrane helix</keyword>
<evidence type="ECO:0000256" key="1">
    <source>
        <dbReference type="SAM" id="Phobius"/>
    </source>
</evidence>
<keyword evidence="1" id="KW-0472">Membrane</keyword>
<feature type="transmembrane region" description="Helical" evidence="1">
    <location>
        <begin position="243"/>
        <end position="264"/>
    </location>
</feature>
<feature type="transmembrane region" description="Helical" evidence="1">
    <location>
        <begin position="211"/>
        <end position="231"/>
    </location>
</feature>
<feature type="transmembrane region" description="Helical" evidence="1">
    <location>
        <begin position="176"/>
        <end position="195"/>
    </location>
</feature>
<accession>A0ABQ3SM69</accession>
<feature type="transmembrane region" description="Helical" evidence="1">
    <location>
        <begin position="50"/>
        <end position="70"/>
    </location>
</feature>
<name>A0ABQ3SM69_9ACTN</name>
<reference evidence="3" key="1">
    <citation type="submission" date="2023-07" db="EMBL/GenBank/DDBJ databases">
        <title>Whole genome shotgun sequence of Streptomyces nojiriensis NBRC 13794.</title>
        <authorList>
            <person name="Komaki H."/>
            <person name="Tamura T."/>
        </authorList>
    </citation>
    <scope>NUCLEOTIDE SEQUENCE [LARGE SCALE GENOMIC DNA]</scope>
    <source>
        <strain evidence="3">NBRC 13794</strain>
    </source>
</reference>
<sequence>MERWDRVGRRAAYGAALALLPYLLIKVSWVVGSLMGLLPVGNGFGKTEWVVLNTVTVGMAAIGIALALALVRPWGMRIPGALVAFCAWVGSGFLVSILPFGVLGALLDTGGDAGADGAGGPADPADPAMPVWEGVLVQFGFVGMGLGLALAVPAYLRRRWPGAFTGRVGGGPRRALPWAAVVGAAVGLLWLYWAAGGTAGIAHPVERNTDWYVLGAVSGFWALAASAAAGVIARARPARLPRVLPLVFGWVGSGSLFAWSGWKLPITLYMAWAEPVGARPPENLAVAVVLHACAVVAGAAMLRTLVRPRARPDRQDAP</sequence>
<protein>
    <submittedName>
        <fullName evidence="2">Uncharacterized protein</fullName>
    </submittedName>
</protein>
<dbReference type="RefSeq" id="WP_189743576.1">
    <property type="nucleotide sequence ID" value="NZ_BMRL01000013.1"/>
</dbReference>
<gene>
    <name evidence="2" type="ORF">Snoj_31540</name>
</gene>
<comment type="caution">
    <text evidence="2">The sequence shown here is derived from an EMBL/GenBank/DDBJ whole genome shotgun (WGS) entry which is preliminary data.</text>
</comment>
<feature type="transmembrane region" description="Helical" evidence="1">
    <location>
        <begin position="284"/>
        <end position="306"/>
    </location>
</feature>
<dbReference type="GeneID" id="95587533"/>
<dbReference type="Proteomes" id="UP000613974">
    <property type="component" value="Unassembled WGS sequence"/>
</dbReference>
<evidence type="ECO:0000313" key="3">
    <source>
        <dbReference type="Proteomes" id="UP000613974"/>
    </source>
</evidence>
<proteinExistence type="predicted"/>